<dbReference type="InterPro" id="IPR005846">
    <property type="entry name" value="A-D-PHexomutase_a/b/a-III"/>
</dbReference>
<feature type="domain" description="Alpha-D-phosphohexomutase alpha/beta/alpha" evidence="16">
    <location>
        <begin position="42"/>
        <end position="180"/>
    </location>
</feature>
<dbReference type="PANTHER" id="PTHR45745:SF1">
    <property type="entry name" value="PHOSPHOGLUCOMUTASE 2B-RELATED"/>
    <property type="match status" value="1"/>
</dbReference>
<comment type="pathway">
    <text evidence="3">Glycolipid metabolism; diglucosyl-diacylglycerol biosynthesis.</text>
</comment>
<dbReference type="PRINTS" id="PR00509">
    <property type="entry name" value="PGMPMM"/>
</dbReference>
<dbReference type="SUPFAM" id="SSF55957">
    <property type="entry name" value="Phosphoglucomutase, C-terminal domain"/>
    <property type="match status" value="1"/>
</dbReference>
<dbReference type="InterPro" id="IPR016055">
    <property type="entry name" value="A-D-PHexomutase_a/b/a-I/II/III"/>
</dbReference>
<dbReference type="InterPro" id="IPR005844">
    <property type="entry name" value="A-D-PHexomutase_a/b/a-I"/>
</dbReference>
<dbReference type="InterPro" id="IPR005843">
    <property type="entry name" value="A-D-PHexomutase_C"/>
</dbReference>
<keyword evidence="20" id="KW-1185">Reference proteome</keyword>
<evidence type="ECO:0000256" key="7">
    <source>
        <dbReference type="ARBA" id="ARBA00022553"/>
    </source>
</evidence>
<sequence>MDYKSVYNEWLNNSYFDEETRKEILSLEGNEVEIEDRFYQNLKFGTAGLRGKIGAGTNRMNKYTVSLATQGLADTINEYGQEAMHRGVAISHDVRHKSREFAEITASVLAANGIKVFIHKDITPTPLLSYTIRKLGTISGVMITASHNPREYNGYKAYWEEGSQILDDIANKILENIEKVGDYSNVKMMDYNEGLNKGIIEIVDQNVIDSYFRDVLNLSIEDENIDKSINIVYSPLNGTGRELITKILKERGFENVHVVKEQEMPDPDFTTVGYPNPEDPKAFKLSEELGREVGAELLIATDPDADRTALEVRDKEGNYIFLTGNEIGTLLTNYILSRLYERGELPENPVIVKSIVSSDLPDKIAKKYGVESENVLTGFKNIYAPANEWDKTKEKTFVFGYEESIGYSYGSNVRDKDAVSSAMMIAEMAAYYKAQGKSLLDVQQELYDEFGYHGSKLISIVLEGLDGQKLIGRIMEDFRNNPIKEINGHKLVEVIDYANDETGLPKSNVMKYILDDGSWYVLRPSGTEPKIKLYIYSNAETKEAGDNMVNAIFEAANGKIRETE</sequence>
<evidence type="ECO:0000256" key="14">
    <source>
        <dbReference type="RuleBase" id="RU004326"/>
    </source>
</evidence>
<dbReference type="HOGENOM" id="CLU_016950_0_0_9"/>
<dbReference type="CDD" id="cd05799">
    <property type="entry name" value="PGM2"/>
    <property type="match status" value="1"/>
</dbReference>
<evidence type="ECO:0000256" key="11">
    <source>
        <dbReference type="ARBA" id="ARBA00039995"/>
    </source>
</evidence>
<dbReference type="SUPFAM" id="SSF53738">
    <property type="entry name" value="Phosphoglucomutase, first 3 domains"/>
    <property type="match status" value="3"/>
</dbReference>
<comment type="pathway">
    <text evidence="4">Lipid metabolism.</text>
</comment>
<dbReference type="GeneID" id="96998725"/>
<evidence type="ECO:0000256" key="1">
    <source>
        <dbReference type="ARBA" id="ARBA00000443"/>
    </source>
</evidence>
<dbReference type="Pfam" id="PF02880">
    <property type="entry name" value="PGM_PMM_III"/>
    <property type="match status" value="1"/>
</dbReference>
<keyword evidence="9 14" id="KW-0460">Magnesium</keyword>
<evidence type="ECO:0000256" key="2">
    <source>
        <dbReference type="ARBA" id="ARBA00001946"/>
    </source>
</evidence>
<evidence type="ECO:0000256" key="9">
    <source>
        <dbReference type="ARBA" id="ARBA00022842"/>
    </source>
</evidence>
<evidence type="ECO:0000259" key="18">
    <source>
        <dbReference type="Pfam" id="PF02880"/>
    </source>
</evidence>
<keyword evidence="8 14" id="KW-0479">Metal-binding</keyword>
<name>H3NN10_9FIRM</name>
<evidence type="ECO:0000259" key="16">
    <source>
        <dbReference type="Pfam" id="PF02878"/>
    </source>
</evidence>
<dbReference type="GO" id="GO:0008973">
    <property type="term" value="F:phosphopentomutase activity"/>
    <property type="evidence" value="ECO:0007669"/>
    <property type="project" value="TreeGrafter"/>
</dbReference>
<comment type="similarity">
    <text evidence="5 14">Belongs to the phosphohexose mutase family.</text>
</comment>
<keyword evidence="7" id="KW-0597">Phosphoprotein</keyword>
<accession>H3NN10</accession>
<comment type="catalytic activity">
    <reaction evidence="1">
        <text>alpha-D-glucose 1-phosphate = alpha-D-glucose 6-phosphate</text>
        <dbReference type="Rhea" id="RHEA:23536"/>
        <dbReference type="ChEBI" id="CHEBI:58225"/>
        <dbReference type="ChEBI" id="CHEBI:58601"/>
        <dbReference type="EC" id="5.4.2.2"/>
    </reaction>
</comment>
<gene>
    <name evidence="19" type="ORF">HMPREF9709_00721</name>
</gene>
<dbReference type="Proteomes" id="UP000004191">
    <property type="component" value="Unassembled WGS sequence"/>
</dbReference>
<dbReference type="GO" id="GO:0005975">
    <property type="term" value="P:carbohydrate metabolic process"/>
    <property type="evidence" value="ECO:0007669"/>
    <property type="project" value="InterPro"/>
</dbReference>
<dbReference type="InterPro" id="IPR016066">
    <property type="entry name" value="A-D-PHexomutase_CS"/>
</dbReference>
<dbReference type="InterPro" id="IPR036900">
    <property type="entry name" value="A-D-PHexomutase_C_sf"/>
</dbReference>
<comment type="cofactor">
    <cofactor evidence="2">
        <name>Mg(2+)</name>
        <dbReference type="ChEBI" id="CHEBI:18420"/>
    </cofactor>
</comment>
<feature type="domain" description="Alpha-D-phosphohexomutase alpha/beta/alpha" evidence="17">
    <location>
        <begin position="210"/>
        <end position="310"/>
    </location>
</feature>
<dbReference type="RefSeq" id="WP_005398050.1">
    <property type="nucleotide sequence ID" value="NZ_JH601088.1"/>
</dbReference>
<evidence type="ECO:0000313" key="19">
    <source>
        <dbReference type="EMBL" id="EHR34414.1"/>
    </source>
</evidence>
<dbReference type="EMBL" id="AGEI01000020">
    <property type="protein sequence ID" value="EHR34414.1"/>
    <property type="molecule type" value="Genomic_DNA"/>
</dbReference>
<dbReference type="Pfam" id="PF02878">
    <property type="entry name" value="PGM_PMM_I"/>
    <property type="match status" value="1"/>
</dbReference>
<dbReference type="Gene3D" id="3.40.120.10">
    <property type="entry name" value="Alpha-D-Glucose-1,6-Bisphosphate, subunit A, domain 3"/>
    <property type="match status" value="3"/>
</dbReference>
<dbReference type="GO" id="GO:0000287">
    <property type="term" value="F:magnesium ion binding"/>
    <property type="evidence" value="ECO:0007669"/>
    <property type="project" value="InterPro"/>
</dbReference>
<dbReference type="InterPro" id="IPR005841">
    <property type="entry name" value="Alpha-D-phosphohexomutase_SF"/>
</dbReference>
<evidence type="ECO:0000256" key="5">
    <source>
        <dbReference type="ARBA" id="ARBA00010231"/>
    </source>
</evidence>
<evidence type="ECO:0000256" key="8">
    <source>
        <dbReference type="ARBA" id="ARBA00022723"/>
    </source>
</evidence>
<feature type="domain" description="Alpha-D-phosphohexomutase alpha/beta/alpha" evidence="18">
    <location>
        <begin position="324"/>
        <end position="449"/>
    </location>
</feature>
<evidence type="ECO:0000256" key="12">
    <source>
        <dbReference type="ARBA" id="ARBA00041398"/>
    </source>
</evidence>
<dbReference type="GO" id="GO:0004614">
    <property type="term" value="F:phosphoglucomutase activity"/>
    <property type="evidence" value="ECO:0007669"/>
    <property type="project" value="UniProtKB-EC"/>
</dbReference>
<dbReference type="Pfam" id="PF02879">
    <property type="entry name" value="PGM_PMM_II"/>
    <property type="match status" value="1"/>
</dbReference>
<dbReference type="OrthoDB" id="9806956at2"/>
<dbReference type="PANTHER" id="PTHR45745">
    <property type="entry name" value="PHOSPHOMANNOMUTASE 45A"/>
    <property type="match status" value="1"/>
</dbReference>
<organism evidence="19 20">
    <name type="scientific">Helcococcus kunzii ATCC 51366</name>
    <dbReference type="NCBI Taxonomy" id="883114"/>
    <lineage>
        <taxon>Bacteria</taxon>
        <taxon>Bacillati</taxon>
        <taxon>Bacillota</taxon>
        <taxon>Tissierellia</taxon>
        <taxon>Tissierellales</taxon>
        <taxon>Peptoniphilaceae</taxon>
        <taxon>Helcococcus</taxon>
    </lineage>
</organism>
<feature type="domain" description="Alpha-D-phosphohexomutase C-terminal" evidence="15">
    <location>
        <begin position="500"/>
        <end position="538"/>
    </location>
</feature>
<dbReference type="AlphaFoldDB" id="H3NN10"/>
<evidence type="ECO:0000259" key="17">
    <source>
        <dbReference type="Pfam" id="PF02879"/>
    </source>
</evidence>
<evidence type="ECO:0000256" key="6">
    <source>
        <dbReference type="ARBA" id="ARBA00012728"/>
    </source>
</evidence>
<dbReference type="STRING" id="883114.HMPREF9709_00721"/>
<comment type="caution">
    <text evidence="19">The sequence shown here is derived from an EMBL/GenBank/DDBJ whole genome shotgun (WGS) entry which is preliminary data.</text>
</comment>
<evidence type="ECO:0000256" key="4">
    <source>
        <dbReference type="ARBA" id="ARBA00005189"/>
    </source>
</evidence>
<evidence type="ECO:0000313" key="20">
    <source>
        <dbReference type="Proteomes" id="UP000004191"/>
    </source>
</evidence>
<protein>
    <recommendedName>
        <fullName evidence="11">Phosphoglucomutase</fullName>
        <ecNumber evidence="6">5.4.2.2</ecNumber>
    </recommendedName>
    <alternativeName>
        <fullName evidence="13">Alpha-phosphoglucomutase</fullName>
    </alternativeName>
    <alternativeName>
        <fullName evidence="12">Glucose phosphomutase</fullName>
    </alternativeName>
</protein>
<dbReference type="PATRIC" id="fig|883114.3.peg.714"/>
<dbReference type="Pfam" id="PF00408">
    <property type="entry name" value="PGM_PMM_IV"/>
    <property type="match status" value="1"/>
</dbReference>
<dbReference type="eggNOG" id="COG1109">
    <property type="taxonomic scope" value="Bacteria"/>
</dbReference>
<evidence type="ECO:0000256" key="3">
    <source>
        <dbReference type="ARBA" id="ARBA00005164"/>
    </source>
</evidence>
<dbReference type="Gene3D" id="3.30.310.50">
    <property type="entry name" value="Alpha-D-phosphohexomutase, C-terminal domain"/>
    <property type="match status" value="1"/>
</dbReference>
<dbReference type="EC" id="5.4.2.2" evidence="6"/>
<dbReference type="PROSITE" id="PS00710">
    <property type="entry name" value="PGM_PMM"/>
    <property type="match status" value="1"/>
</dbReference>
<keyword evidence="10" id="KW-0413">Isomerase</keyword>
<dbReference type="GO" id="GO:0006166">
    <property type="term" value="P:purine ribonucleoside salvage"/>
    <property type="evidence" value="ECO:0007669"/>
    <property type="project" value="TreeGrafter"/>
</dbReference>
<evidence type="ECO:0000256" key="10">
    <source>
        <dbReference type="ARBA" id="ARBA00023235"/>
    </source>
</evidence>
<proteinExistence type="inferred from homology"/>
<evidence type="ECO:0000259" key="15">
    <source>
        <dbReference type="Pfam" id="PF00408"/>
    </source>
</evidence>
<evidence type="ECO:0000256" key="13">
    <source>
        <dbReference type="ARBA" id="ARBA00041467"/>
    </source>
</evidence>
<reference evidence="19 20" key="1">
    <citation type="submission" date="2012-01" db="EMBL/GenBank/DDBJ databases">
        <title>The Genome Sequence of Helcococcus kunzii ATCC 51366.</title>
        <authorList>
            <consortium name="The Broad Institute Genome Sequencing Platform"/>
            <person name="Earl A."/>
            <person name="Ward D."/>
            <person name="Feldgarden M."/>
            <person name="Gevers D."/>
            <person name="Huys G."/>
            <person name="Young S.K."/>
            <person name="Zeng Q."/>
            <person name="Gargeya S."/>
            <person name="Fitzgerald M."/>
            <person name="Haas B."/>
            <person name="Abouelleil A."/>
            <person name="Alvarado L."/>
            <person name="Arachchi H.M."/>
            <person name="Berlin A."/>
            <person name="Chapman S.B."/>
            <person name="Gearin G."/>
            <person name="Goldberg J."/>
            <person name="Griggs A."/>
            <person name="Gujja S."/>
            <person name="Hansen M."/>
            <person name="Heiman D."/>
            <person name="Howarth C."/>
            <person name="Larimer J."/>
            <person name="Lui A."/>
            <person name="MacDonald P.J.P."/>
            <person name="McCowen C."/>
            <person name="Montmayeur A."/>
            <person name="Murphy C."/>
            <person name="Neiman D."/>
            <person name="Pearson M."/>
            <person name="Priest M."/>
            <person name="Roberts A."/>
            <person name="Saif S."/>
            <person name="Shea T."/>
            <person name="Sisk P."/>
            <person name="Stolte C."/>
            <person name="Sykes S."/>
            <person name="Wortman J."/>
            <person name="Nusbaum C."/>
            <person name="Birren B."/>
        </authorList>
    </citation>
    <scope>NUCLEOTIDE SEQUENCE [LARGE SCALE GENOMIC DNA]</scope>
    <source>
        <strain evidence="19 20">ATCC 51366</strain>
    </source>
</reference>
<dbReference type="InterPro" id="IPR005845">
    <property type="entry name" value="A-D-PHexomutase_a/b/a-II"/>
</dbReference>